<feature type="transmembrane region" description="Helical" evidence="1">
    <location>
        <begin position="257"/>
        <end position="280"/>
    </location>
</feature>
<organism evidence="2 3">
    <name type="scientific">Candidatus Nanoclepta minutus</name>
    <dbReference type="NCBI Taxonomy" id="1940235"/>
    <lineage>
        <taxon>Archaea</taxon>
        <taxon>Nanobdellota</taxon>
        <taxon>Candidatus Nanoclepta</taxon>
    </lineage>
</organism>
<feature type="transmembrane region" description="Helical" evidence="1">
    <location>
        <begin position="76"/>
        <end position="97"/>
    </location>
</feature>
<evidence type="ECO:0000256" key="1">
    <source>
        <dbReference type="SAM" id="Phobius"/>
    </source>
</evidence>
<keyword evidence="1" id="KW-0812">Transmembrane</keyword>
<feature type="transmembrane region" description="Helical" evidence="1">
    <location>
        <begin position="535"/>
        <end position="556"/>
    </location>
</feature>
<evidence type="ECO:0000313" key="2">
    <source>
        <dbReference type="EMBL" id="RIB35279.1"/>
    </source>
</evidence>
<comment type="caution">
    <text evidence="2">The sequence shown here is derived from an EMBL/GenBank/DDBJ whole genome shotgun (WGS) entry which is preliminary data.</text>
</comment>
<keyword evidence="1" id="KW-1133">Transmembrane helix</keyword>
<accession>A0A397WP48</accession>
<dbReference type="Proteomes" id="UP000266622">
    <property type="component" value="Unassembled WGS sequence"/>
</dbReference>
<feature type="transmembrane region" description="Helical" evidence="1">
    <location>
        <begin position="103"/>
        <end position="125"/>
    </location>
</feature>
<keyword evidence="1" id="KW-0472">Membrane</keyword>
<feature type="transmembrane region" description="Helical" evidence="1">
    <location>
        <begin position="335"/>
        <end position="355"/>
    </location>
</feature>
<reference evidence="2 3" key="1">
    <citation type="journal article" date="2018" name="Syst. Appl. Microbiol.">
        <title>A new symbiotic nanoarchaeote (Candidatus Nanoclepta minutus) and its host (Zestosphaera tikiterensis gen. nov., sp. nov.) from a New Zealand hot spring.</title>
        <authorList>
            <person name="St John E."/>
            <person name="Liu Y."/>
            <person name="Podar M."/>
            <person name="Stott M.B."/>
            <person name="Meneghin J."/>
            <person name="Chen Z."/>
            <person name="Lagutin K."/>
            <person name="Mitchell K."/>
            <person name="Reysenbach A.L."/>
        </authorList>
    </citation>
    <scope>NUCLEOTIDE SEQUENCE [LARGE SCALE GENOMIC DNA]</scope>
    <source>
        <strain evidence="2">NZ3</strain>
    </source>
</reference>
<feature type="transmembrane region" description="Helical" evidence="1">
    <location>
        <begin position="601"/>
        <end position="620"/>
    </location>
</feature>
<feature type="transmembrane region" description="Helical" evidence="1">
    <location>
        <begin position="367"/>
        <end position="394"/>
    </location>
</feature>
<evidence type="ECO:0000313" key="3">
    <source>
        <dbReference type="Proteomes" id="UP000266622"/>
    </source>
</evidence>
<proteinExistence type="predicted"/>
<protein>
    <submittedName>
        <fullName evidence="2">Uncharacterized protein</fullName>
    </submittedName>
</protein>
<name>A0A397WP48_9ARCH</name>
<sequence>MVKRKGILENLEQSSDIVREIELYKKLYFGNLLSFYEKFVKFIGRLFLLRSSDIKKLEEFNRVKTNLNLNITYDEIYTSQILILIIFIIFSLPFIIISDIIKFALIVFSGVFLSYLIGEYPFILYRSVKNKKKAQLISLILFLTLKLRDNPNLEQALVFAIKYTQLPLKLDLLGIMRDIINKKYISAAEALDLYAKEWSEEAPFFLSGMQIVISSVYEPDPIERERILDRAIEETLDTFLIYLESNIRELKGPIDMIAVFGVTFPTLLLTIFPISAIFLSNLFSPSFLFILVDIIIPLLVFAMLRGFLEGKVLNIFATSSIYYYLFIREREKISLNIYSLVMSILSCLVIMFLLFEFFFNFLQGFKLLNIILSAVFIFSIGIAVSIYYFVYYFAFRDLDIDLSKIEADISSFSFTLGNILLNNIPIEDAIVRIYPRFKNRPIGKFLGEIYKNLKFGVPFSVAVFDKKIGALRKYPSAYLEATMELLSESSSVSPKTAGKVAISIAKYFRYFDKVRSRFLDLVAESISQVKTLSRFVGPAILSIVIAVAIMSVYILYNLGILLQNVKASLGSPGDFSEYVSYTMIDIFELFSSAENLTPQSLYIIVGIFNILISYLGSLLVQVIEVGDDKIKKSKNLARYMLYSSVIFFIFSILSTWALWNIASPLVSSMLSP</sequence>
<dbReference type="EMBL" id="MWMI01000003">
    <property type="protein sequence ID" value="RIB35279.1"/>
    <property type="molecule type" value="Genomic_DNA"/>
</dbReference>
<gene>
    <name evidence="2" type="ORF">BXU00_01975</name>
</gene>
<dbReference type="AlphaFoldDB" id="A0A397WP48"/>
<feature type="transmembrane region" description="Helical" evidence="1">
    <location>
        <begin position="641"/>
        <end position="662"/>
    </location>
</feature>
<feature type="transmembrane region" description="Helical" evidence="1">
    <location>
        <begin position="286"/>
        <end position="304"/>
    </location>
</feature>